<sequence>MKDKERGGIHFSDTPMVDQRKISILYMCTMDEAPNLLRTLYSILSTTSRFFETQKVFLVI</sequence>
<protein>
    <submittedName>
        <fullName evidence="1">Uncharacterized protein</fullName>
    </submittedName>
</protein>
<organism evidence="1 2">
    <name type="scientific">Phaeosphaeria nodorum (strain SN15 / ATCC MYA-4574 / FGSC 10173)</name>
    <name type="common">Glume blotch fungus</name>
    <name type="synonym">Parastagonospora nodorum</name>
    <dbReference type="NCBI Taxonomy" id="321614"/>
    <lineage>
        <taxon>Eukaryota</taxon>
        <taxon>Fungi</taxon>
        <taxon>Dikarya</taxon>
        <taxon>Ascomycota</taxon>
        <taxon>Pezizomycotina</taxon>
        <taxon>Dothideomycetes</taxon>
        <taxon>Pleosporomycetidae</taxon>
        <taxon>Pleosporales</taxon>
        <taxon>Pleosporineae</taxon>
        <taxon>Phaeosphaeriaceae</taxon>
        <taxon>Parastagonospora</taxon>
    </lineage>
</organism>
<keyword evidence="2" id="KW-1185">Reference proteome</keyword>
<reference evidence="2" key="1">
    <citation type="journal article" date="2021" name="BMC Genomics">
        <title>Chromosome-level genome assembly and manually-curated proteome of model necrotroph Parastagonospora nodorum Sn15 reveals a genome-wide trove of candidate effector homologs, and redundancy of virulence-related functions within an accessory chromosome.</title>
        <authorList>
            <person name="Bertazzoni S."/>
            <person name="Jones D.A.B."/>
            <person name="Phan H.T."/>
            <person name="Tan K.-C."/>
            <person name="Hane J.K."/>
        </authorList>
    </citation>
    <scope>NUCLEOTIDE SEQUENCE [LARGE SCALE GENOMIC DNA]</scope>
    <source>
        <strain evidence="2">SN15 / ATCC MYA-4574 / FGSC 10173)</strain>
    </source>
</reference>
<evidence type="ECO:0000313" key="1">
    <source>
        <dbReference type="EMBL" id="QRC96648.1"/>
    </source>
</evidence>
<dbReference type="VEuPathDB" id="FungiDB:JI435_409350"/>
<dbReference type="EMBL" id="CP069028">
    <property type="protein sequence ID" value="QRC96648.1"/>
    <property type="molecule type" value="Genomic_DNA"/>
</dbReference>
<dbReference type="Proteomes" id="UP000663193">
    <property type="component" value="Chromosome 6"/>
</dbReference>
<gene>
    <name evidence="1" type="ORF">JI435_409350</name>
</gene>
<name>A0A7U2F2Y2_PHANO</name>
<dbReference type="AlphaFoldDB" id="A0A7U2F2Y2"/>
<proteinExistence type="predicted"/>
<evidence type="ECO:0000313" key="2">
    <source>
        <dbReference type="Proteomes" id="UP000663193"/>
    </source>
</evidence>
<accession>A0A7U2F2Y2</accession>